<name>A0ACD4NI86_9HYPH</name>
<organism evidence="1 2">
    <name type="scientific">Antarcticirhabdus aurantiaca</name>
    <dbReference type="NCBI Taxonomy" id="2606717"/>
    <lineage>
        <taxon>Bacteria</taxon>
        <taxon>Pseudomonadati</taxon>
        <taxon>Pseudomonadota</taxon>
        <taxon>Alphaproteobacteria</taxon>
        <taxon>Hyphomicrobiales</taxon>
        <taxon>Aurantimonadaceae</taxon>
        <taxon>Antarcticirhabdus</taxon>
    </lineage>
</organism>
<evidence type="ECO:0000313" key="2">
    <source>
        <dbReference type="Proteomes" id="UP001163223"/>
    </source>
</evidence>
<accession>A0ACD4NI86</accession>
<keyword evidence="2" id="KW-1185">Reference proteome</keyword>
<protein>
    <submittedName>
        <fullName evidence="1">Uncharacterized protein</fullName>
    </submittedName>
</protein>
<evidence type="ECO:0000313" key="1">
    <source>
        <dbReference type="EMBL" id="WAJ26507.1"/>
    </source>
</evidence>
<dbReference type="Proteomes" id="UP001163223">
    <property type="component" value="Chromosome"/>
</dbReference>
<dbReference type="EMBL" id="CP113520">
    <property type="protein sequence ID" value="WAJ26507.1"/>
    <property type="molecule type" value="Genomic_DNA"/>
</dbReference>
<proteinExistence type="predicted"/>
<reference evidence="1" key="1">
    <citation type="submission" date="2022-11" db="EMBL/GenBank/DDBJ databases">
        <title>beta-Carotene-producing bacterium, Jeongeuplla avenae sp. nov., alleviates the salt stress of Arabidopsis seedlings.</title>
        <authorList>
            <person name="Jiang L."/>
            <person name="Lee J."/>
        </authorList>
    </citation>
    <scope>NUCLEOTIDE SEQUENCE</scope>
    <source>
        <strain evidence="1">DY_R2A_6</strain>
    </source>
</reference>
<sequence>MTDIAMATVPIRSHSVLRSAMTRVMTVREREARDYLARRFPSLERDPFAQTRVRRESLFEVDAPARP</sequence>
<gene>
    <name evidence="1" type="ORF">OXU80_16680</name>
</gene>